<accession>A0AC34FZL5</accession>
<protein>
    <submittedName>
        <fullName evidence="2">Uncharacterized protein</fullName>
    </submittedName>
</protein>
<proteinExistence type="predicted"/>
<evidence type="ECO:0000313" key="1">
    <source>
        <dbReference type="Proteomes" id="UP000887579"/>
    </source>
</evidence>
<reference evidence="2" key="1">
    <citation type="submission" date="2022-11" db="UniProtKB">
        <authorList>
            <consortium name="WormBaseParasite"/>
        </authorList>
    </citation>
    <scope>IDENTIFICATION</scope>
</reference>
<evidence type="ECO:0000313" key="2">
    <source>
        <dbReference type="WBParaSite" id="ES5_v2.g22792.t1"/>
    </source>
</evidence>
<organism evidence="1 2">
    <name type="scientific">Panagrolaimus sp. ES5</name>
    <dbReference type="NCBI Taxonomy" id="591445"/>
    <lineage>
        <taxon>Eukaryota</taxon>
        <taxon>Metazoa</taxon>
        <taxon>Ecdysozoa</taxon>
        <taxon>Nematoda</taxon>
        <taxon>Chromadorea</taxon>
        <taxon>Rhabditida</taxon>
        <taxon>Tylenchina</taxon>
        <taxon>Panagrolaimomorpha</taxon>
        <taxon>Panagrolaimoidea</taxon>
        <taxon>Panagrolaimidae</taxon>
        <taxon>Panagrolaimus</taxon>
    </lineage>
</organism>
<dbReference type="WBParaSite" id="ES5_v2.g22792.t1">
    <property type="protein sequence ID" value="ES5_v2.g22792.t1"/>
    <property type="gene ID" value="ES5_v2.g22792"/>
</dbReference>
<name>A0AC34FZL5_9BILA</name>
<dbReference type="Proteomes" id="UP000887579">
    <property type="component" value="Unplaced"/>
</dbReference>
<sequence>MFTQNIDDNKFFLQISYCFYIETISQISTEWNMQSSLELIVATSSKGNCKLFDLLLSACSGDSEKHTALTAFIESDLKMIVTDKSKIQF</sequence>